<dbReference type="GO" id="GO:0044611">
    <property type="term" value="C:nuclear pore inner ring"/>
    <property type="evidence" value="ECO:0007669"/>
    <property type="project" value="TreeGrafter"/>
</dbReference>
<dbReference type="EMBL" id="OC857244">
    <property type="protein sequence ID" value="CAD7624914.1"/>
    <property type="molecule type" value="Genomic_DNA"/>
</dbReference>
<dbReference type="GO" id="GO:0006405">
    <property type="term" value="P:RNA export from nucleus"/>
    <property type="evidence" value="ECO:0007669"/>
    <property type="project" value="TreeGrafter"/>
</dbReference>
<evidence type="ECO:0000256" key="2">
    <source>
        <dbReference type="ARBA" id="ARBA00022448"/>
    </source>
</evidence>
<keyword evidence="5" id="KW-0811">Translocation</keyword>
<protein>
    <recommendedName>
        <fullName evidence="8">Nucleoporin Nup188 N-terminal subdomain III domain-containing protein</fullName>
    </recommendedName>
</protein>
<keyword evidence="10" id="KW-1185">Reference proteome</keyword>
<feature type="domain" description="Nucleoporin Nup188 N-terminal subdomain III" evidence="8">
    <location>
        <begin position="560"/>
        <end position="964"/>
    </location>
</feature>
<sequence>MATNGSTAPQVMAEPKSMKTLFTLLSGSVALKSEEFIAEELNNCRHQLANGLLYYLRHNPAVDSLSELKKRDSSAFGAFTPELMSKASLLLDLSHKECNELFNSYLCYEFKGTPESMKQLFSNEKQSRRLLYDLNDYYRSERLFTLFCLKQILSHWSTSSEHMYQHIFRSFLETINDSNQLYPKLVEQLVHLNECPVPSRLSNGPYFTESLAKEHLHHNLREQTEILELLLLYIKGFETSMDNIIELLSLFASNGFGVKFAHFNRTDCDYIGEEVFKFIGFLQSLVIVECLDLKWLYECQEKDIECQLMKADNVKQLKKLDSLVVNLNSVTVEHSPIFMSWMIVRSWESADPQLTATIDAVPLLGATAVQLNVFGYLEKCLNLPQVIALNGTVVSDLIHRAISDLLSVTFNVFNIEMLRHSVPALNQLCIKLFRNSYIASDLFKHGLDSGLGLIVSSALQNFPLRANPVLSFCQSLSETNYCKQIFEKLTILSNLTTFTEPFDSSLSTCVPTEEDSIYCLLRDKLLFRNTELVIRKETKGLLKIVNNSRAIEWMDTNIDGWKLIYHRFREQYDLVSRGQLHSVSEIAINEMSQITTICSNLIKNNCSQHISAFNRLITLCLETYDLFSSVENPPRLLMASILELTAAMIAVDYSHDTASLWQRINGKSFMPYMIGLTSDLKEVIAGNDTNTSLLGQLIASEECIKGRYELCIAFLKLIAQVVKKSDLKDDNNLTASLVFIIKEIFPSHYFWSFNNQNEFFKIGRLCFDIFHTVLSKSDYNSNRCRIGELCTSALMDGNASQTLLNVIKSGETSVRNVIMSAGNDNSLSDDDQIVIVRQSLSILNYLLILTTTPNNTSDKSCSHIETAVFSTQSKPNMLLILSHYVLQRYDTQLATLAVQLLRQLAKRFPMSMLACLGSDAESMREHFLFRLDQVTEDLHFKVALLNFLSSCVERQPGLMEMFLNVDNNPLNDKSDNNTTGCLQTVLEILSEKREAKYTYPFELHLAALKFLYTFWVGPLEDRDKFDCDLETKFKTLRDTNRLKQFSAHIQHLFESVDLIPENSRLLLNAWKDFLISIAKFDPFGLTKELKMNISEDIIDSLLVQLRKPHVDNNIIAIFADILLTIFDKWKETCIESPNEWHSRVEQLLKCIEEVKESDSKLHNLKFKLSVTSIALLQTLVNQNSTRVSIWIQVLRTHFLMESLANLLNYLIENKLGVELSVHIMSLFVELSSIQLSAEALYLTGFVDNLCISLQNTYITTPDNVITKDKCTPTVKWINVFYLSLRMITNLVNQLKHHFVDIGITFVAIHLDHIIDILTKVRTNPKTEEIYESIQMITLCHSISRYHEVWRTHHHSSFQEIEQQILKTSHSVIAFLIRPNFLSYIMENPNTSAAIVVSSEATPKRVSPPTTTSTPFDGKALRKSVSWEQEFTTHSIDAKLLDSLFTFQAFSVHIMSLFVELSSIQLSAEALYLTGFVDNLCISLQNTYITTPDTVITKDKCTPTVKWINVFYLSLRMTTNLVNQLKHHFVDIGITFVAIHLDHIIDILTKVRTNPKTEEIYESIQMITLCHSISRYHEVWRTHHPSSFKAIEQQILKTSHSVIAFLIRPNFLSYIMENPNTSAAIVVSSKATPKRVSSPTTTTSTPFDGKALRKSVSWEQEFTTHSIDAKLLDSLFTFQAFSIAFLQNISPNVLVLMERQGFDPNDWKLLIRASFSSPNIDPNSTLSFGSLINCIHMCIKTLNRREKEKQTLDFVAFIFETSLSFMVSQAMVAQLSSTIPDVDKQIIVREIKSELSTILSNVGGGRTRRISQSLSVLSSPKSAATSLIEEKYVKFLLQFFDKISQ</sequence>
<dbReference type="InterPro" id="IPR048883">
    <property type="entry name" value="Nup188_N-subdom_III"/>
</dbReference>
<keyword evidence="6" id="KW-0906">Nuclear pore complex</keyword>
<dbReference type="GO" id="GO:0051028">
    <property type="term" value="P:mRNA transport"/>
    <property type="evidence" value="ECO:0007669"/>
    <property type="project" value="UniProtKB-KW"/>
</dbReference>
<dbReference type="OrthoDB" id="102511at2759"/>
<organism evidence="9">
    <name type="scientific">Medioppia subpectinata</name>
    <dbReference type="NCBI Taxonomy" id="1979941"/>
    <lineage>
        <taxon>Eukaryota</taxon>
        <taxon>Metazoa</taxon>
        <taxon>Ecdysozoa</taxon>
        <taxon>Arthropoda</taxon>
        <taxon>Chelicerata</taxon>
        <taxon>Arachnida</taxon>
        <taxon>Acari</taxon>
        <taxon>Acariformes</taxon>
        <taxon>Sarcoptiformes</taxon>
        <taxon>Oribatida</taxon>
        <taxon>Brachypylina</taxon>
        <taxon>Oppioidea</taxon>
        <taxon>Oppiidae</taxon>
        <taxon>Medioppia</taxon>
    </lineage>
</organism>
<evidence type="ECO:0000313" key="9">
    <source>
        <dbReference type="EMBL" id="CAD7624914.1"/>
    </source>
</evidence>
<dbReference type="Proteomes" id="UP000759131">
    <property type="component" value="Unassembled WGS sequence"/>
</dbReference>
<keyword evidence="3" id="KW-0509">mRNA transport</keyword>
<evidence type="ECO:0000256" key="4">
    <source>
        <dbReference type="ARBA" id="ARBA00022927"/>
    </source>
</evidence>
<keyword evidence="4" id="KW-0653">Protein transport</keyword>
<dbReference type="GO" id="GO:0006606">
    <property type="term" value="P:protein import into nucleus"/>
    <property type="evidence" value="ECO:0007669"/>
    <property type="project" value="TreeGrafter"/>
</dbReference>
<evidence type="ECO:0000256" key="7">
    <source>
        <dbReference type="ARBA" id="ARBA00023242"/>
    </source>
</evidence>
<proteinExistence type="predicted"/>
<comment type="subcellular location">
    <subcellularLocation>
        <location evidence="1">Nucleus</location>
        <location evidence="1">Nuclear pore complex</location>
    </subcellularLocation>
</comment>
<evidence type="ECO:0000259" key="8">
    <source>
        <dbReference type="Pfam" id="PF21093"/>
    </source>
</evidence>
<reference evidence="9" key="1">
    <citation type="submission" date="2020-11" db="EMBL/GenBank/DDBJ databases">
        <authorList>
            <person name="Tran Van P."/>
        </authorList>
    </citation>
    <scope>NUCLEOTIDE SEQUENCE</scope>
</reference>
<gene>
    <name evidence="9" type="ORF">OSB1V03_LOCUS5352</name>
</gene>
<dbReference type="InterPro" id="IPR044840">
    <property type="entry name" value="Nup188"/>
</dbReference>
<evidence type="ECO:0000256" key="1">
    <source>
        <dbReference type="ARBA" id="ARBA00004567"/>
    </source>
</evidence>
<dbReference type="GO" id="GO:0017056">
    <property type="term" value="F:structural constituent of nuclear pore"/>
    <property type="evidence" value="ECO:0007669"/>
    <property type="project" value="InterPro"/>
</dbReference>
<accession>A0A7R9KMM5</accession>
<name>A0A7R9KMM5_9ACAR</name>
<dbReference type="EMBL" id="CAJPIZ010002669">
    <property type="protein sequence ID" value="CAG2105344.1"/>
    <property type="molecule type" value="Genomic_DNA"/>
</dbReference>
<evidence type="ECO:0000256" key="6">
    <source>
        <dbReference type="ARBA" id="ARBA00023132"/>
    </source>
</evidence>
<evidence type="ECO:0000256" key="3">
    <source>
        <dbReference type="ARBA" id="ARBA00022816"/>
    </source>
</evidence>
<evidence type="ECO:0000256" key="5">
    <source>
        <dbReference type="ARBA" id="ARBA00023010"/>
    </source>
</evidence>
<keyword evidence="7" id="KW-0539">Nucleus</keyword>
<evidence type="ECO:0000313" key="10">
    <source>
        <dbReference type="Proteomes" id="UP000759131"/>
    </source>
</evidence>
<dbReference type="PANTHER" id="PTHR31431">
    <property type="entry name" value="NUCLEOPORIN NUP188 HOMOLOG"/>
    <property type="match status" value="1"/>
</dbReference>
<dbReference type="PANTHER" id="PTHR31431:SF1">
    <property type="entry name" value="NUCLEOPORIN NUP188"/>
    <property type="match status" value="1"/>
</dbReference>
<dbReference type="Pfam" id="PF21093">
    <property type="entry name" value="Nup188_N-subdom_III"/>
    <property type="match status" value="1"/>
</dbReference>
<keyword evidence="2" id="KW-0813">Transport</keyword>